<dbReference type="InterPro" id="IPR021315">
    <property type="entry name" value="Gap/Sap"/>
</dbReference>
<feature type="transmembrane region" description="Helical" evidence="1">
    <location>
        <begin position="160"/>
        <end position="181"/>
    </location>
</feature>
<organism evidence="2 3">
    <name type="scientific">Herbiconiux aconitum</name>
    <dbReference type="NCBI Taxonomy" id="2970913"/>
    <lineage>
        <taxon>Bacteria</taxon>
        <taxon>Bacillati</taxon>
        <taxon>Actinomycetota</taxon>
        <taxon>Actinomycetes</taxon>
        <taxon>Micrococcales</taxon>
        <taxon>Microbacteriaceae</taxon>
        <taxon>Herbiconiux</taxon>
    </lineage>
</organism>
<accession>A0ABT2GRU0</accession>
<proteinExistence type="predicted"/>
<dbReference type="EMBL" id="JANLCM010000002">
    <property type="protein sequence ID" value="MCS5718944.1"/>
    <property type="molecule type" value="Genomic_DNA"/>
</dbReference>
<comment type="caution">
    <text evidence="2">The sequence shown here is derived from an EMBL/GenBank/DDBJ whole genome shotgun (WGS) entry which is preliminary data.</text>
</comment>
<dbReference type="RefSeq" id="WP_259508331.1">
    <property type="nucleotide sequence ID" value="NZ_JANLCM010000002.1"/>
</dbReference>
<gene>
    <name evidence="2" type="ORF">N1027_12440</name>
</gene>
<sequence length="224" mass="22810">MGEVIGEVLPLALGVAISPIPIIAAILMLLSPKARGTSLGFLLGWVLGIVVAVVVFTLLSAFLPEAGADAPKPVAGVIKIVLGLLLLVLAVRQWRSRPKDGVEPALPKWMSAIDTMTAGRGFALGFVLAAVNPKNLLMGVAAGVAIGGDAPGVGTSVVGIIVYTVIAASTVAVPVIAFLLAAQRMATPLEALRGWLTRNNATVMAVLLLIIGVVVVGKGIANFS</sequence>
<keyword evidence="1" id="KW-0472">Membrane</keyword>
<dbReference type="Proteomes" id="UP001165584">
    <property type="component" value="Unassembled WGS sequence"/>
</dbReference>
<reference evidence="2" key="1">
    <citation type="submission" date="2022-08" db="EMBL/GenBank/DDBJ databases">
        <authorList>
            <person name="Deng Y."/>
            <person name="Han X.-F."/>
            <person name="Zhang Y.-Q."/>
        </authorList>
    </citation>
    <scope>NUCLEOTIDE SEQUENCE</scope>
    <source>
        <strain evidence="2">CPCC 205763</strain>
    </source>
</reference>
<keyword evidence="1" id="KW-0812">Transmembrane</keyword>
<feature type="transmembrane region" description="Helical" evidence="1">
    <location>
        <begin position="74"/>
        <end position="91"/>
    </location>
</feature>
<evidence type="ECO:0000256" key="1">
    <source>
        <dbReference type="SAM" id="Phobius"/>
    </source>
</evidence>
<keyword evidence="3" id="KW-1185">Reference proteome</keyword>
<keyword evidence="1" id="KW-1133">Transmembrane helix</keyword>
<protein>
    <submittedName>
        <fullName evidence="2">GAP family protein</fullName>
    </submittedName>
</protein>
<name>A0ABT2GRU0_9MICO</name>
<evidence type="ECO:0000313" key="3">
    <source>
        <dbReference type="Proteomes" id="UP001165584"/>
    </source>
</evidence>
<feature type="transmembrane region" description="Helical" evidence="1">
    <location>
        <begin position="12"/>
        <end position="30"/>
    </location>
</feature>
<dbReference type="Pfam" id="PF11139">
    <property type="entry name" value="SfLAP"/>
    <property type="match status" value="1"/>
</dbReference>
<feature type="transmembrane region" description="Helical" evidence="1">
    <location>
        <begin position="201"/>
        <end position="221"/>
    </location>
</feature>
<evidence type="ECO:0000313" key="2">
    <source>
        <dbReference type="EMBL" id="MCS5718944.1"/>
    </source>
</evidence>
<feature type="transmembrane region" description="Helical" evidence="1">
    <location>
        <begin position="42"/>
        <end position="62"/>
    </location>
</feature>